<evidence type="ECO:0000256" key="1">
    <source>
        <dbReference type="SAM" id="Phobius"/>
    </source>
</evidence>
<reference evidence="3" key="1">
    <citation type="journal article" date="2019" name="Int. J. Syst. Evol. Microbiol.">
        <title>The Global Catalogue of Microorganisms (GCM) 10K type strain sequencing project: providing services to taxonomists for standard genome sequencing and annotation.</title>
        <authorList>
            <consortium name="The Broad Institute Genomics Platform"/>
            <consortium name="The Broad Institute Genome Sequencing Center for Infectious Disease"/>
            <person name="Wu L."/>
            <person name="Ma J."/>
        </authorList>
    </citation>
    <scope>NUCLEOTIDE SEQUENCE [LARGE SCALE GENOMIC DNA]</scope>
    <source>
        <strain evidence="3">JCM 9918</strain>
    </source>
</reference>
<protein>
    <recommendedName>
        <fullName evidence="4">Alkaline shock response membrane anchor protein AmaP</fullName>
    </recommendedName>
</protein>
<keyword evidence="1" id="KW-1133">Transmembrane helix</keyword>
<sequence>MRPFRTPVNRLVLGGTGLALLLTGGWLAVTGTSLAHRLPSSWAGPAAGDSVLLDAGRLARLRGEDWWTPTVIAVAVTLSLLLVCWLLAQFRSGAARPLPLAAPGGTVRTRALAEALARRATAVPGVARSRARALPRSRQRLEVRVRVWLRPGVSPQSVLPALCAVAAEAEESAAPYTAHTRLRVSAESHRMPHVR</sequence>
<evidence type="ECO:0000313" key="3">
    <source>
        <dbReference type="Proteomes" id="UP001596112"/>
    </source>
</evidence>
<dbReference type="RefSeq" id="WP_272168425.1">
    <property type="nucleotide sequence ID" value="NZ_JAQOSL010000003.1"/>
</dbReference>
<keyword evidence="1" id="KW-0812">Transmembrane</keyword>
<keyword evidence="3" id="KW-1185">Reference proteome</keyword>
<feature type="transmembrane region" description="Helical" evidence="1">
    <location>
        <begin position="66"/>
        <end position="88"/>
    </location>
</feature>
<gene>
    <name evidence="2" type="ORF">ACFQGO_21270</name>
</gene>
<evidence type="ECO:0000313" key="2">
    <source>
        <dbReference type="EMBL" id="MFC5810004.1"/>
    </source>
</evidence>
<accession>A0ABW1BAU2</accession>
<evidence type="ECO:0008006" key="4">
    <source>
        <dbReference type="Google" id="ProtNLM"/>
    </source>
</evidence>
<keyword evidence="1" id="KW-0472">Membrane</keyword>
<name>A0ABW1BAU2_9ACTN</name>
<dbReference type="EMBL" id="JBHSNZ010000014">
    <property type="protein sequence ID" value="MFC5810004.1"/>
    <property type="molecule type" value="Genomic_DNA"/>
</dbReference>
<dbReference type="Proteomes" id="UP001596112">
    <property type="component" value="Unassembled WGS sequence"/>
</dbReference>
<comment type="caution">
    <text evidence="2">The sequence shown here is derived from an EMBL/GenBank/DDBJ whole genome shotgun (WGS) entry which is preliminary data.</text>
</comment>
<organism evidence="2 3">
    <name type="scientific">Streptomyces heilongjiangensis</name>
    <dbReference type="NCBI Taxonomy" id="945052"/>
    <lineage>
        <taxon>Bacteria</taxon>
        <taxon>Bacillati</taxon>
        <taxon>Actinomycetota</taxon>
        <taxon>Actinomycetes</taxon>
        <taxon>Kitasatosporales</taxon>
        <taxon>Streptomycetaceae</taxon>
        <taxon>Streptomyces</taxon>
    </lineage>
</organism>
<proteinExistence type="predicted"/>